<dbReference type="CDD" id="cd00093">
    <property type="entry name" value="HTH_XRE"/>
    <property type="match status" value="1"/>
</dbReference>
<dbReference type="Pfam" id="PF19054">
    <property type="entry name" value="DUF5753"/>
    <property type="match status" value="1"/>
</dbReference>
<name>A0ABW8ALQ0_9ACTN</name>
<gene>
    <name evidence="2" type="ORF">ACIB24_09330</name>
</gene>
<dbReference type="Proteomes" id="UP001612915">
    <property type="component" value="Unassembled WGS sequence"/>
</dbReference>
<dbReference type="Pfam" id="PF13560">
    <property type="entry name" value="HTH_31"/>
    <property type="match status" value="1"/>
</dbReference>
<organism evidence="2 3">
    <name type="scientific">Spongisporangium articulatum</name>
    <dbReference type="NCBI Taxonomy" id="3362603"/>
    <lineage>
        <taxon>Bacteria</taxon>
        <taxon>Bacillati</taxon>
        <taxon>Actinomycetota</taxon>
        <taxon>Actinomycetes</taxon>
        <taxon>Kineosporiales</taxon>
        <taxon>Kineosporiaceae</taxon>
        <taxon>Spongisporangium</taxon>
    </lineage>
</organism>
<keyword evidence="3" id="KW-1185">Reference proteome</keyword>
<proteinExistence type="predicted"/>
<dbReference type="Gene3D" id="1.10.260.40">
    <property type="entry name" value="lambda repressor-like DNA-binding domains"/>
    <property type="match status" value="1"/>
</dbReference>
<feature type="domain" description="DUF5753" evidence="1">
    <location>
        <begin position="99"/>
        <end position="266"/>
    </location>
</feature>
<evidence type="ECO:0000259" key="1">
    <source>
        <dbReference type="Pfam" id="PF19054"/>
    </source>
</evidence>
<dbReference type="EMBL" id="JBITLV010000002">
    <property type="protein sequence ID" value="MFI7587262.1"/>
    <property type="molecule type" value="Genomic_DNA"/>
</dbReference>
<evidence type="ECO:0000313" key="2">
    <source>
        <dbReference type="EMBL" id="MFI7587262.1"/>
    </source>
</evidence>
<evidence type="ECO:0000313" key="3">
    <source>
        <dbReference type="Proteomes" id="UP001612915"/>
    </source>
</evidence>
<reference evidence="2 3" key="1">
    <citation type="submission" date="2024-10" db="EMBL/GenBank/DDBJ databases">
        <title>The Natural Products Discovery Center: Release of the First 8490 Sequenced Strains for Exploring Actinobacteria Biosynthetic Diversity.</title>
        <authorList>
            <person name="Kalkreuter E."/>
            <person name="Kautsar S.A."/>
            <person name="Yang D."/>
            <person name="Bader C.D."/>
            <person name="Teijaro C.N."/>
            <person name="Fluegel L."/>
            <person name="Davis C.M."/>
            <person name="Simpson J.R."/>
            <person name="Lauterbach L."/>
            <person name="Steele A.D."/>
            <person name="Gui C."/>
            <person name="Meng S."/>
            <person name="Li G."/>
            <person name="Viehrig K."/>
            <person name="Ye F."/>
            <person name="Su P."/>
            <person name="Kiefer A.F."/>
            <person name="Nichols A."/>
            <person name="Cepeda A.J."/>
            <person name="Yan W."/>
            <person name="Fan B."/>
            <person name="Jiang Y."/>
            <person name="Adhikari A."/>
            <person name="Zheng C.-J."/>
            <person name="Schuster L."/>
            <person name="Cowan T.M."/>
            <person name="Smanski M.J."/>
            <person name="Chevrette M.G."/>
            <person name="De Carvalho L.P.S."/>
            <person name="Shen B."/>
        </authorList>
    </citation>
    <scope>NUCLEOTIDE SEQUENCE [LARGE SCALE GENOMIC DNA]</scope>
    <source>
        <strain evidence="2 3">NPDC049639</strain>
    </source>
</reference>
<comment type="caution">
    <text evidence="2">The sequence shown here is derived from an EMBL/GenBank/DDBJ whole genome shotgun (WGS) entry which is preliminary data.</text>
</comment>
<dbReference type="RefSeq" id="WP_398278532.1">
    <property type="nucleotide sequence ID" value="NZ_JBITLV010000002.1"/>
</dbReference>
<dbReference type="SUPFAM" id="SSF47413">
    <property type="entry name" value="lambda repressor-like DNA-binding domains"/>
    <property type="match status" value="1"/>
</dbReference>
<dbReference type="InterPro" id="IPR010982">
    <property type="entry name" value="Lambda_DNA-bd_dom_sf"/>
</dbReference>
<dbReference type="InterPro" id="IPR043917">
    <property type="entry name" value="DUF5753"/>
</dbReference>
<dbReference type="InterPro" id="IPR001387">
    <property type="entry name" value="Cro/C1-type_HTH"/>
</dbReference>
<accession>A0ABW8ALQ0</accession>
<protein>
    <submittedName>
        <fullName evidence="2">Helix-turn-helix domain-containing protein</fullName>
    </submittedName>
</protein>
<sequence>MTSTGSTMVRRQLGRRLRELREAAGKTAVDVAQAGIASKAKLSRVENGWAVVKMADVRTLCWLYGADLATTEALCRLAQGTAEPGFWEEHAVAGGERLYPRLEAAASRMYCYETELVPPLLQTTEYLRAVATARPGTPSGYVESVLGDLARRLRRGFERVKPLELCAVLDAAVVTRVVGGSESMAAQLRKLGQASRLPHIDLRVLPWSAGAHAAMTGSFRLLDFESEDDPSVACLETMVGTRYVEQPAQLHQYRQVFAVLRHQAVPLVQYLAGGPASPAIDLRNGVSATR</sequence>